<dbReference type="Proteomes" id="UP001060275">
    <property type="component" value="Unassembled WGS sequence"/>
</dbReference>
<dbReference type="InterPro" id="IPR036390">
    <property type="entry name" value="WH_DNA-bd_sf"/>
</dbReference>
<keyword evidence="4" id="KW-0804">Transcription</keyword>
<evidence type="ECO:0000313" key="6">
    <source>
        <dbReference type="EMBL" id="MCP8888345.1"/>
    </source>
</evidence>
<dbReference type="GO" id="GO:0000976">
    <property type="term" value="F:transcription cis-regulatory region binding"/>
    <property type="evidence" value="ECO:0007669"/>
    <property type="project" value="TreeGrafter"/>
</dbReference>
<sequence length="384" mass="41698">MDTTTVLMVDSVLRSGSLRGAARLLGRPVSSMSAALDRLEASLSTTLCQRAGPGLVLTLEADRLAGTLAEAATIVRRLYADAIDPLSRPVKFEALLRFVEVAERRSIRQAAHVLMLGQPQLSRQLAQLESVLGRSLLKRGAEGSGLTEEGAALRDLSMELLRLWESISRNSDNRFRRNQATIRLGTIMPLGHESEIARKLASLMASWANLRPRQPLFVSSTTADELLRGLRSGVFDIVLLDTGRLTANLEGLPVIRSSLAVAGAEGTDLASALKDRRIAVPSSRSGLRLAIDRMLETTFDEQTRDRLKLLEIDSIPVILNLVLHYGYVSVLPLASIEAIRPKLSTISLPHDFDVEYWVCWLAGSGHAAAGAAMHDAIQRASATA</sequence>
<evidence type="ECO:0000256" key="4">
    <source>
        <dbReference type="ARBA" id="ARBA00023163"/>
    </source>
</evidence>
<name>A0A9Q4AR76_9HYPH</name>
<dbReference type="Gene3D" id="3.40.190.290">
    <property type="match status" value="1"/>
</dbReference>
<accession>A0A9Q4AR76</accession>
<protein>
    <submittedName>
        <fullName evidence="6">LysR family transcriptional regulator</fullName>
    </submittedName>
</protein>
<dbReference type="SUPFAM" id="SSF53850">
    <property type="entry name" value="Periplasmic binding protein-like II"/>
    <property type="match status" value="1"/>
</dbReference>
<dbReference type="PANTHER" id="PTHR30126">
    <property type="entry name" value="HTH-TYPE TRANSCRIPTIONAL REGULATOR"/>
    <property type="match status" value="1"/>
</dbReference>
<dbReference type="Gene3D" id="1.10.10.10">
    <property type="entry name" value="Winged helix-like DNA-binding domain superfamily/Winged helix DNA-binding domain"/>
    <property type="match status" value="2"/>
</dbReference>
<comment type="similarity">
    <text evidence="1">Belongs to the LysR transcriptional regulatory family.</text>
</comment>
<gene>
    <name evidence="6" type="ORF">NF348_14585</name>
</gene>
<evidence type="ECO:0000256" key="1">
    <source>
        <dbReference type="ARBA" id="ARBA00009437"/>
    </source>
</evidence>
<dbReference type="Pfam" id="PF03466">
    <property type="entry name" value="LysR_substrate"/>
    <property type="match status" value="1"/>
</dbReference>
<dbReference type="RefSeq" id="WP_254675399.1">
    <property type="nucleotide sequence ID" value="NZ_JAMWDU010000005.1"/>
</dbReference>
<dbReference type="PROSITE" id="PS50931">
    <property type="entry name" value="HTH_LYSR"/>
    <property type="match status" value="2"/>
</dbReference>
<evidence type="ECO:0000313" key="7">
    <source>
        <dbReference type="Proteomes" id="UP001060275"/>
    </source>
</evidence>
<dbReference type="Pfam" id="PF00126">
    <property type="entry name" value="HTH_1"/>
    <property type="match status" value="2"/>
</dbReference>
<keyword evidence="7" id="KW-1185">Reference proteome</keyword>
<proteinExistence type="inferred from homology"/>
<keyword evidence="3" id="KW-0238">DNA-binding</keyword>
<organism evidence="6 7">
    <name type="scientific">Devosia ureilytica</name>
    <dbReference type="NCBI Taxonomy" id="2952754"/>
    <lineage>
        <taxon>Bacteria</taxon>
        <taxon>Pseudomonadati</taxon>
        <taxon>Pseudomonadota</taxon>
        <taxon>Alphaproteobacteria</taxon>
        <taxon>Hyphomicrobiales</taxon>
        <taxon>Devosiaceae</taxon>
        <taxon>Devosia</taxon>
    </lineage>
</organism>
<evidence type="ECO:0000256" key="2">
    <source>
        <dbReference type="ARBA" id="ARBA00023015"/>
    </source>
</evidence>
<dbReference type="SUPFAM" id="SSF46785">
    <property type="entry name" value="Winged helix' DNA-binding domain"/>
    <property type="match status" value="2"/>
</dbReference>
<feature type="domain" description="HTH lysR-type" evidence="5">
    <location>
        <begin position="90"/>
        <end position="147"/>
    </location>
</feature>
<dbReference type="InterPro" id="IPR000847">
    <property type="entry name" value="LysR_HTH_N"/>
</dbReference>
<feature type="domain" description="HTH lysR-type" evidence="5">
    <location>
        <begin position="1"/>
        <end position="58"/>
    </location>
</feature>
<dbReference type="GO" id="GO:0003700">
    <property type="term" value="F:DNA-binding transcription factor activity"/>
    <property type="evidence" value="ECO:0007669"/>
    <property type="project" value="InterPro"/>
</dbReference>
<dbReference type="AlphaFoldDB" id="A0A9Q4AR76"/>
<evidence type="ECO:0000256" key="3">
    <source>
        <dbReference type="ARBA" id="ARBA00023125"/>
    </source>
</evidence>
<dbReference type="InterPro" id="IPR036388">
    <property type="entry name" value="WH-like_DNA-bd_sf"/>
</dbReference>
<dbReference type="PANTHER" id="PTHR30126:SF98">
    <property type="entry name" value="HTH-TYPE TRANSCRIPTIONAL ACTIVATOR BAUR"/>
    <property type="match status" value="1"/>
</dbReference>
<comment type="caution">
    <text evidence="6">The sequence shown here is derived from an EMBL/GenBank/DDBJ whole genome shotgun (WGS) entry which is preliminary data.</text>
</comment>
<dbReference type="InterPro" id="IPR005119">
    <property type="entry name" value="LysR_subst-bd"/>
</dbReference>
<dbReference type="EMBL" id="JAMWDU010000005">
    <property type="protein sequence ID" value="MCP8888345.1"/>
    <property type="molecule type" value="Genomic_DNA"/>
</dbReference>
<evidence type="ECO:0000259" key="5">
    <source>
        <dbReference type="PROSITE" id="PS50931"/>
    </source>
</evidence>
<reference evidence="6" key="1">
    <citation type="submission" date="2022-06" db="EMBL/GenBank/DDBJ databases">
        <title>Devosia sp. XJ19-45 genome assembly.</title>
        <authorList>
            <person name="Li B."/>
            <person name="Cai M."/>
            <person name="Nie G."/>
            <person name="Li W."/>
        </authorList>
    </citation>
    <scope>NUCLEOTIDE SEQUENCE</scope>
    <source>
        <strain evidence="6">XJ19-45</strain>
    </source>
</reference>
<keyword evidence="2" id="KW-0805">Transcription regulation</keyword>